<reference evidence="8" key="1">
    <citation type="journal article" date="2021" name="Proc. Natl. Acad. Sci. U.S.A.">
        <title>Global biogeography of chemosynthetic symbionts reveals both localized and globally distributed symbiont groups. .</title>
        <authorList>
            <person name="Osvatic J.T."/>
            <person name="Wilkins L.G.E."/>
            <person name="Leibrecht L."/>
            <person name="Leray M."/>
            <person name="Zauner S."/>
            <person name="Polzin J."/>
            <person name="Camacho Y."/>
            <person name="Gros O."/>
            <person name="van Gils J.A."/>
            <person name="Eisen J.A."/>
            <person name="Petersen J.M."/>
            <person name="Yuen B."/>
        </authorList>
    </citation>
    <scope>NUCLEOTIDE SEQUENCE</scope>
    <source>
        <strain evidence="8">MAGclacostrist055</strain>
    </source>
</reference>
<dbReference type="InterPro" id="IPR025166">
    <property type="entry name" value="Integrase_DNA_bind_dom"/>
</dbReference>
<dbReference type="InterPro" id="IPR010998">
    <property type="entry name" value="Integrase_recombinase_N"/>
</dbReference>
<evidence type="ECO:0000313" key="8">
    <source>
        <dbReference type="EMBL" id="MCG7978258.1"/>
    </source>
</evidence>
<evidence type="ECO:0000313" key="9">
    <source>
        <dbReference type="Proteomes" id="UP000886674"/>
    </source>
</evidence>
<keyword evidence="2" id="KW-0229">DNA integration</keyword>
<dbReference type="Pfam" id="PF13356">
    <property type="entry name" value="Arm-DNA-bind_3"/>
    <property type="match status" value="1"/>
</dbReference>
<dbReference type="PANTHER" id="PTHR30629">
    <property type="entry name" value="PROPHAGE INTEGRASE"/>
    <property type="match status" value="1"/>
</dbReference>
<evidence type="ECO:0000256" key="4">
    <source>
        <dbReference type="ARBA" id="ARBA00023172"/>
    </source>
</evidence>
<dbReference type="PROSITE" id="PS51898">
    <property type="entry name" value="TYR_RECOMBINASE"/>
    <property type="match status" value="1"/>
</dbReference>
<evidence type="ECO:0000256" key="1">
    <source>
        <dbReference type="ARBA" id="ARBA00008857"/>
    </source>
</evidence>
<dbReference type="GO" id="GO:0003677">
    <property type="term" value="F:DNA binding"/>
    <property type="evidence" value="ECO:0007669"/>
    <property type="project" value="UniProtKB-UniRule"/>
</dbReference>
<evidence type="ECO:0000256" key="3">
    <source>
        <dbReference type="ARBA" id="ARBA00023125"/>
    </source>
</evidence>
<evidence type="ECO:0000256" key="2">
    <source>
        <dbReference type="ARBA" id="ARBA00022908"/>
    </source>
</evidence>
<dbReference type="Gene3D" id="1.10.150.130">
    <property type="match status" value="1"/>
</dbReference>
<comment type="similarity">
    <text evidence="1">Belongs to the 'phage' integrase family.</text>
</comment>
<feature type="domain" description="Core-binding (CB)" evidence="7">
    <location>
        <begin position="94"/>
        <end position="177"/>
    </location>
</feature>
<dbReference type="Proteomes" id="UP000886674">
    <property type="component" value="Unassembled WGS sequence"/>
</dbReference>
<evidence type="ECO:0000259" key="6">
    <source>
        <dbReference type="PROSITE" id="PS51898"/>
    </source>
</evidence>
<dbReference type="PANTHER" id="PTHR30629:SF2">
    <property type="entry name" value="PROPHAGE INTEGRASE INTS-RELATED"/>
    <property type="match status" value="1"/>
</dbReference>
<dbReference type="GO" id="GO:0015074">
    <property type="term" value="P:DNA integration"/>
    <property type="evidence" value="ECO:0007669"/>
    <property type="project" value="UniProtKB-KW"/>
</dbReference>
<evidence type="ECO:0000256" key="5">
    <source>
        <dbReference type="PROSITE-ProRule" id="PRU01248"/>
    </source>
</evidence>
<feature type="domain" description="Tyr recombinase" evidence="6">
    <location>
        <begin position="208"/>
        <end position="370"/>
    </location>
</feature>
<dbReference type="Gene3D" id="1.10.443.10">
    <property type="entry name" value="Intergrase catalytic core"/>
    <property type="match status" value="1"/>
</dbReference>
<dbReference type="Gene3D" id="3.30.160.390">
    <property type="entry name" value="Integrase, DNA-binding domain"/>
    <property type="match status" value="1"/>
</dbReference>
<keyword evidence="4" id="KW-0233">DNA recombination</keyword>
<name>A0A9E4NJ91_9GAMM</name>
<dbReference type="SUPFAM" id="SSF56349">
    <property type="entry name" value="DNA breaking-rejoining enzymes"/>
    <property type="match status" value="1"/>
</dbReference>
<protein>
    <submittedName>
        <fullName evidence="8">Integrase family protein</fullName>
    </submittedName>
</protein>
<accession>A0A9E4NJ91</accession>
<feature type="non-terminal residue" evidence="8">
    <location>
        <position position="1"/>
    </location>
</feature>
<dbReference type="InterPro" id="IPR011010">
    <property type="entry name" value="DNA_brk_join_enz"/>
</dbReference>
<dbReference type="InterPro" id="IPR044068">
    <property type="entry name" value="CB"/>
</dbReference>
<dbReference type="GO" id="GO:0006310">
    <property type="term" value="P:DNA recombination"/>
    <property type="evidence" value="ECO:0007669"/>
    <property type="project" value="UniProtKB-KW"/>
</dbReference>
<dbReference type="InterPro" id="IPR013762">
    <property type="entry name" value="Integrase-like_cat_sf"/>
</dbReference>
<dbReference type="InterPro" id="IPR050808">
    <property type="entry name" value="Phage_Integrase"/>
</dbReference>
<comment type="caution">
    <text evidence="8">The sequence shown here is derived from an EMBL/GenBank/DDBJ whole genome shotgun (WGS) entry which is preliminary data.</text>
</comment>
<keyword evidence="3 5" id="KW-0238">DNA-binding</keyword>
<gene>
    <name evidence="8" type="ORF">JAY77_08925</name>
</gene>
<dbReference type="AlphaFoldDB" id="A0A9E4NJ91"/>
<dbReference type="InterPro" id="IPR002104">
    <property type="entry name" value="Integrase_catalytic"/>
</dbReference>
<organism evidence="8 9">
    <name type="scientific">Candidatus Thiodiazotropha taylori</name>
    <dbReference type="NCBI Taxonomy" id="2792791"/>
    <lineage>
        <taxon>Bacteria</taxon>
        <taxon>Pseudomonadati</taxon>
        <taxon>Pseudomonadota</taxon>
        <taxon>Gammaproteobacteria</taxon>
        <taxon>Chromatiales</taxon>
        <taxon>Sedimenticolaceae</taxon>
        <taxon>Candidatus Thiodiazotropha</taxon>
    </lineage>
</organism>
<dbReference type="Pfam" id="PF00589">
    <property type="entry name" value="Phage_integrase"/>
    <property type="match status" value="1"/>
</dbReference>
<sequence length="382" mass="43952">TKRFLDDLRPRKSRYYIYDVKVPQLGMTVYPSGKKTFHVRATIHASTRRVALEKGNYPGMKIAQARKAALDLLSEIAGGGDPVEKRRGEKIIEVTLREILERYLSERRDRQNNPLKPYTKKDYRKAINETFKDYLDKPISNLTGDVVLRLYKARKKKSPSRASNAARVLSALFNFARVEYRKSDGESYFSSNPVDAIKERKLRYVAPRRKTHIAKENLRQWFDVVESIDTQDYLKFILLTGIRGGEADGLHWDHIDFNRESFTLVDPKNRETVELPLPSSLKVKLYERRQGSGKVFEVSDEGRWLRKTVIEKSGIEFTRHDLRRTFATAAEGLDVSWLSIKRLMNHKTQESGVTEGYVMVDLDRLKAASRKVEGAILGAAGR</sequence>
<evidence type="ECO:0000259" key="7">
    <source>
        <dbReference type="PROSITE" id="PS51900"/>
    </source>
</evidence>
<dbReference type="PROSITE" id="PS51900">
    <property type="entry name" value="CB"/>
    <property type="match status" value="1"/>
</dbReference>
<dbReference type="InterPro" id="IPR038488">
    <property type="entry name" value="Integrase_DNA-bd_sf"/>
</dbReference>
<dbReference type="EMBL" id="JAEPCR010000039">
    <property type="protein sequence ID" value="MCG7978258.1"/>
    <property type="molecule type" value="Genomic_DNA"/>
</dbReference>
<proteinExistence type="inferred from homology"/>